<accession>A0A2L0D514</accession>
<organism evidence="1 2">
    <name type="scientific">Streptococcus pluranimalium</name>
    <dbReference type="NCBI Taxonomy" id="82348"/>
    <lineage>
        <taxon>Bacteria</taxon>
        <taxon>Bacillati</taxon>
        <taxon>Bacillota</taxon>
        <taxon>Bacilli</taxon>
        <taxon>Lactobacillales</taxon>
        <taxon>Streptococcaceae</taxon>
        <taxon>Streptococcus</taxon>
    </lineage>
</organism>
<proteinExistence type="predicted"/>
<reference evidence="1 2" key="1">
    <citation type="submission" date="2017-12" db="EMBL/GenBank/DDBJ databases">
        <authorList>
            <person name="Hurst M.R.H."/>
        </authorList>
    </citation>
    <scope>NUCLEOTIDE SEQUENCE [LARGE SCALE GENOMIC DNA]</scope>
    <source>
        <strain evidence="1 2">TH11417</strain>
    </source>
</reference>
<dbReference type="EMBL" id="CP025536">
    <property type="protein sequence ID" value="AUW96740.1"/>
    <property type="molecule type" value="Genomic_DNA"/>
</dbReference>
<dbReference type="KEGG" id="splr:C0J00_06275"/>
<name>A0A2L0D514_9STRE</name>
<protein>
    <submittedName>
        <fullName evidence="1">Head-tail adaptor protein</fullName>
    </submittedName>
</protein>
<evidence type="ECO:0000313" key="1">
    <source>
        <dbReference type="EMBL" id="AUW96740.1"/>
    </source>
</evidence>
<dbReference type="OrthoDB" id="9808209at2"/>
<keyword evidence="2" id="KW-1185">Reference proteome</keyword>
<dbReference type="NCBIfam" id="TIGR01563">
    <property type="entry name" value="gp16_SPP1"/>
    <property type="match status" value="1"/>
</dbReference>
<dbReference type="InterPro" id="IPR038666">
    <property type="entry name" value="SSP1_head-tail_sf"/>
</dbReference>
<dbReference type="Pfam" id="PF05521">
    <property type="entry name" value="Phage_HCP"/>
    <property type="match status" value="1"/>
</dbReference>
<evidence type="ECO:0000313" key="2">
    <source>
        <dbReference type="Proteomes" id="UP000238956"/>
    </source>
</evidence>
<reference evidence="1 2" key="2">
    <citation type="submission" date="2018-02" db="EMBL/GenBank/DDBJ databases">
        <title>Whole genome sequencing analysis of Streptococcus pluranimalium isolated from cattle infected mastitis in China.</title>
        <authorList>
            <person name="Zhang J.-R."/>
            <person name="Hu G.-Z."/>
        </authorList>
    </citation>
    <scope>NUCLEOTIDE SEQUENCE [LARGE SCALE GENOMIC DNA]</scope>
    <source>
        <strain evidence="1 2">TH11417</strain>
    </source>
</reference>
<dbReference type="AlphaFoldDB" id="A0A2L0D514"/>
<dbReference type="GeneID" id="98393514"/>
<sequence>MEIAGLRERVNFEVAGHYQDELGNDQSTFQLLFSRWAKVEPLSSREREALGLVEIEEVISVLLRYDKAIASLDTRQVRLVFEGKVYNIQSMENLGFEDKTIRLRVTREVSYEQP</sequence>
<gene>
    <name evidence="1" type="ORF">C0J00_06275</name>
</gene>
<dbReference type="Proteomes" id="UP000238956">
    <property type="component" value="Chromosome"/>
</dbReference>
<dbReference type="InterPro" id="IPR008767">
    <property type="entry name" value="Phage_SPP1_head-tail_adaptor"/>
</dbReference>
<dbReference type="Gene3D" id="2.40.10.270">
    <property type="entry name" value="Bacteriophage SPP1 head-tail adaptor protein"/>
    <property type="match status" value="1"/>
</dbReference>
<dbReference type="RefSeq" id="WP_104968065.1">
    <property type="nucleotide sequence ID" value="NZ_CP025536.1"/>
</dbReference>